<feature type="compositionally biased region" description="Polar residues" evidence="1">
    <location>
        <begin position="277"/>
        <end position="295"/>
    </location>
</feature>
<feature type="compositionally biased region" description="Basic and acidic residues" evidence="1">
    <location>
        <begin position="178"/>
        <end position="187"/>
    </location>
</feature>
<feature type="compositionally biased region" description="Basic and acidic residues" evidence="1">
    <location>
        <begin position="1"/>
        <end position="13"/>
    </location>
</feature>
<feature type="compositionally biased region" description="Basic and acidic residues" evidence="1">
    <location>
        <begin position="246"/>
        <end position="274"/>
    </location>
</feature>
<name>A0AAW1IX83_POPJA</name>
<feature type="region of interest" description="Disordered" evidence="1">
    <location>
        <begin position="431"/>
        <end position="498"/>
    </location>
</feature>
<evidence type="ECO:0000313" key="2">
    <source>
        <dbReference type="EMBL" id="KAK9694796.1"/>
    </source>
</evidence>
<feature type="compositionally biased region" description="Basic and acidic residues" evidence="1">
    <location>
        <begin position="207"/>
        <end position="218"/>
    </location>
</feature>
<sequence length="498" mass="57431">MSPPRRDRKDKISPNRSSTSRHISPSRGSTKYTPPEWGDRTYNHRNKSPPRRERKDKSSPNRSSRSRHISPNRGSTKYTLREWGGSDSPNRGSTKYTLREWGGSDSNRGRLFEEDYYNKSKFDRKDNYQKRAKSKSRRIRCTRSYSRSCKEISPKRGTSDFSPKTPDRTYNHRNMSPPRRDRKDKSSPNRSSRSRHISPNRGSTKYTSREWGGKDKSSPNRSSTSRHISPNRGSTKYTSREWGGSDSDRGRLLEKDYYNKSKFDRKDNYQKRGEISPNRSSTSRHISPNRGSTKYTSREWGGSDSDRGRLLEDYISPNRGSTKYTSREWGVSDSDRGRLLEDYYNKSKFDRKDIHQKRVPPKFNLIDVLVPPNLPNRDVYDVRKVFNLIDVLVPPNLSILAQKVQIGVTIIVICAQLGGIVKITTVQNFSPKSADRSYNNRNMRPARRNCKDNNSPNGSSTSRQISPNRDVTRSALREKGGSDFYRGGSFEKVKKGVQ</sequence>
<feature type="compositionally biased region" description="Polar residues" evidence="1">
    <location>
        <begin position="87"/>
        <end position="96"/>
    </location>
</feature>
<feature type="compositionally biased region" description="Basic and acidic residues" evidence="1">
    <location>
        <begin position="50"/>
        <end position="59"/>
    </location>
</feature>
<feature type="compositionally biased region" description="Basic and acidic residues" evidence="1">
    <location>
        <begin position="489"/>
        <end position="498"/>
    </location>
</feature>
<feature type="compositionally biased region" description="Polar residues" evidence="1">
    <location>
        <begin position="14"/>
        <end position="32"/>
    </location>
</feature>
<dbReference type="AlphaFoldDB" id="A0AAW1IX83"/>
<feature type="compositionally biased region" description="Basic and acidic residues" evidence="1">
    <location>
        <begin position="148"/>
        <end position="158"/>
    </location>
</feature>
<feature type="compositionally biased region" description="Polar residues" evidence="1">
    <location>
        <begin position="452"/>
        <end position="469"/>
    </location>
</feature>
<protein>
    <submittedName>
        <fullName evidence="2">Uncharacterized protein</fullName>
    </submittedName>
</protein>
<feature type="compositionally biased region" description="Basic and acidic residues" evidence="1">
    <location>
        <begin position="470"/>
        <end position="481"/>
    </location>
</feature>
<feature type="compositionally biased region" description="Polar residues" evidence="1">
    <location>
        <begin position="219"/>
        <end position="237"/>
    </location>
</feature>
<reference evidence="2 3" key="1">
    <citation type="journal article" date="2024" name="BMC Genomics">
        <title>De novo assembly and annotation of Popillia japonica's genome with initial clues to its potential as an invasive pest.</title>
        <authorList>
            <person name="Cucini C."/>
            <person name="Boschi S."/>
            <person name="Funari R."/>
            <person name="Cardaioli E."/>
            <person name="Iannotti N."/>
            <person name="Marturano G."/>
            <person name="Paoli F."/>
            <person name="Bruttini M."/>
            <person name="Carapelli A."/>
            <person name="Frati F."/>
            <person name="Nardi F."/>
        </authorList>
    </citation>
    <scope>NUCLEOTIDE SEQUENCE [LARGE SCALE GENOMIC DNA]</scope>
    <source>
        <strain evidence="2">DMR45628</strain>
    </source>
</reference>
<gene>
    <name evidence="2" type="ORF">QE152_g33296</name>
</gene>
<feature type="compositionally biased region" description="Basic and acidic residues" evidence="1">
    <location>
        <begin position="107"/>
        <end position="129"/>
    </location>
</feature>
<keyword evidence="3" id="KW-1185">Reference proteome</keyword>
<feature type="region of interest" description="Disordered" evidence="1">
    <location>
        <begin position="1"/>
        <end position="314"/>
    </location>
</feature>
<dbReference type="EMBL" id="JASPKY010000502">
    <property type="protein sequence ID" value="KAK9694796.1"/>
    <property type="molecule type" value="Genomic_DNA"/>
</dbReference>
<feature type="compositionally biased region" description="Basic residues" evidence="1">
    <location>
        <begin position="130"/>
        <end position="141"/>
    </location>
</feature>
<evidence type="ECO:0000313" key="3">
    <source>
        <dbReference type="Proteomes" id="UP001458880"/>
    </source>
</evidence>
<proteinExistence type="predicted"/>
<accession>A0AAW1IX83</accession>
<dbReference type="Proteomes" id="UP001458880">
    <property type="component" value="Unassembled WGS sequence"/>
</dbReference>
<comment type="caution">
    <text evidence="2">The sequence shown here is derived from an EMBL/GenBank/DDBJ whole genome shotgun (WGS) entry which is preliminary data.</text>
</comment>
<organism evidence="2 3">
    <name type="scientific">Popillia japonica</name>
    <name type="common">Japanese beetle</name>
    <dbReference type="NCBI Taxonomy" id="7064"/>
    <lineage>
        <taxon>Eukaryota</taxon>
        <taxon>Metazoa</taxon>
        <taxon>Ecdysozoa</taxon>
        <taxon>Arthropoda</taxon>
        <taxon>Hexapoda</taxon>
        <taxon>Insecta</taxon>
        <taxon>Pterygota</taxon>
        <taxon>Neoptera</taxon>
        <taxon>Endopterygota</taxon>
        <taxon>Coleoptera</taxon>
        <taxon>Polyphaga</taxon>
        <taxon>Scarabaeiformia</taxon>
        <taxon>Scarabaeidae</taxon>
        <taxon>Rutelinae</taxon>
        <taxon>Popillia</taxon>
    </lineage>
</organism>
<evidence type="ECO:0000256" key="1">
    <source>
        <dbReference type="SAM" id="MobiDB-lite"/>
    </source>
</evidence>
<feature type="compositionally biased region" description="Polar residues" evidence="1">
    <location>
        <begin position="431"/>
        <end position="442"/>
    </location>
</feature>